<dbReference type="PANTHER" id="PTHR39176">
    <property type="entry name" value="PERIPLASMIC PROTEIN-RELATED"/>
    <property type="match status" value="1"/>
</dbReference>
<comment type="caution">
    <text evidence="3">The sequence shown here is derived from an EMBL/GenBank/DDBJ whole genome shotgun (WGS) entry which is preliminary data.</text>
</comment>
<dbReference type="Proteomes" id="UP001212602">
    <property type="component" value="Unassembled WGS sequence"/>
</dbReference>
<dbReference type="Pfam" id="PF07007">
    <property type="entry name" value="LprI"/>
    <property type="match status" value="1"/>
</dbReference>
<organism evidence="3 4">
    <name type="scientific">Xenophilus arseniciresistens</name>
    <dbReference type="NCBI Taxonomy" id="1283306"/>
    <lineage>
        <taxon>Bacteria</taxon>
        <taxon>Pseudomonadati</taxon>
        <taxon>Pseudomonadota</taxon>
        <taxon>Betaproteobacteria</taxon>
        <taxon>Burkholderiales</taxon>
        <taxon>Comamonadaceae</taxon>
        <taxon>Xenophilus</taxon>
    </lineage>
</organism>
<dbReference type="AlphaFoldDB" id="A0AAE3SXQ9"/>
<dbReference type="Gene3D" id="1.20.1270.180">
    <property type="match status" value="1"/>
</dbReference>
<keyword evidence="1" id="KW-0732">Signal</keyword>
<sequence>MKLSPLPSAFFSACALLLFSATAPAAHAGPACYDKALTQAQLTACAAADLKEADDRLNQLYRQMRDRMKGDENARTQLLDAQRKWLAFRDAECAFQTTRSAGGSIHAMTVNACLAELTQARTEALQAHLDCAQQTRRQDMAVCAVPRPH</sequence>
<dbReference type="PANTHER" id="PTHR39176:SF1">
    <property type="entry name" value="PERIPLASMIC PROTEIN"/>
    <property type="match status" value="1"/>
</dbReference>
<name>A0AAE3SXQ9_9BURK</name>
<feature type="chain" id="PRO_5041981377" evidence="1">
    <location>
        <begin position="29"/>
        <end position="149"/>
    </location>
</feature>
<evidence type="ECO:0000259" key="2">
    <source>
        <dbReference type="Pfam" id="PF07007"/>
    </source>
</evidence>
<protein>
    <submittedName>
        <fullName evidence="3">Lysozyme inhibitor LprI family protein</fullName>
    </submittedName>
</protein>
<proteinExistence type="predicted"/>
<feature type="signal peptide" evidence="1">
    <location>
        <begin position="1"/>
        <end position="28"/>
    </location>
</feature>
<evidence type="ECO:0000313" key="3">
    <source>
        <dbReference type="EMBL" id="MDA7415219.1"/>
    </source>
</evidence>
<dbReference type="RefSeq" id="WP_271426480.1">
    <property type="nucleotide sequence ID" value="NZ_JAQIPB010000001.1"/>
</dbReference>
<feature type="domain" description="Lysozyme inhibitor LprI-like N-terminal" evidence="2">
    <location>
        <begin position="32"/>
        <end position="125"/>
    </location>
</feature>
<accession>A0AAE3SXQ9</accession>
<evidence type="ECO:0000256" key="1">
    <source>
        <dbReference type="SAM" id="SignalP"/>
    </source>
</evidence>
<dbReference type="EMBL" id="JAQIPB010000001">
    <property type="protein sequence ID" value="MDA7415219.1"/>
    <property type="molecule type" value="Genomic_DNA"/>
</dbReference>
<dbReference type="InterPro" id="IPR009739">
    <property type="entry name" value="LprI-like_N"/>
</dbReference>
<gene>
    <name evidence="3" type="ORF">PGB34_02475</name>
</gene>
<evidence type="ECO:0000313" key="4">
    <source>
        <dbReference type="Proteomes" id="UP001212602"/>
    </source>
</evidence>
<keyword evidence="4" id="KW-1185">Reference proteome</keyword>
<reference evidence="3" key="1">
    <citation type="submission" date="2023-01" db="EMBL/GenBank/DDBJ databases">
        <title>Xenophilus mangrovi sp. nov., isolated from soil of Mangrove nature reserve.</title>
        <authorList>
            <person name="Xu S."/>
            <person name="Liu Z."/>
            <person name="Xu Y."/>
        </authorList>
    </citation>
    <scope>NUCLEOTIDE SEQUENCE</scope>
    <source>
        <strain evidence="3">YW8</strain>
    </source>
</reference>